<feature type="transmembrane region" description="Helical" evidence="16">
    <location>
        <begin position="30"/>
        <end position="50"/>
    </location>
</feature>
<dbReference type="PANTHER" id="PTHR11434">
    <property type="entry name" value="NADH-UBIQUINONE OXIDOREDUCTASE SUBUNIT ND4L"/>
    <property type="match status" value="1"/>
</dbReference>
<keyword evidence="10 16" id="KW-1133">Transmembrane helix</keyword>
<dbReference type="CTD" id="4539"/>
<dbReference type="Pfam" id="PF00420">
    <property type="entry name" value="Oxidored_q2"/>
    <property type="match status" value="1"/>
</dbReference>
<protein>
    <recommendedName>
        <fullName evidence="4 16">NADH-ubiquinone oxidoreductase chain 4L</fullName>
        <ecNumber evidence="3 16">7.1.1.2</ecNumber>
    </recommendedName>
</protein>
<keyword evidence="9 16" id="KW-0249">Electron transport</keyword>
<evidence type="ECO:0000256" key="4">
    <source>
        <dbReference type="ARBA" id="ARBA00016612"/>
    </source>
</evidence>
<geneLocation type="mitochondrion" evidence="17"/>
<evidence type="ECO:0000256" key="3">
    <source>
        <dbReference type="ARBA" id="ARBA00012944"/>
    </source>
</evidence>
<reference evidence="17" key="1">
    <citation type="submission" date="2019-10" db="EMBL/GenBank/DDBJ databases">
        <title>The complete mitogenome of Leptestheria brevirostris Barnard, 1924, a rockpool clam shrimp (Branchiopoda: Spinicaudata) from Central District, Botswana.</title>
        <authorList>
            <person name="Tladi M."/>
            <person name="Emami-Khoyi A."/>
            <person name="Dalu T."/>
            <person name="Oliver J."/>
            <person name="Teske P."/>
            <person name="Roger C."/>
            <person name="Nyamukondiwa C."/>
            <person name="Wasserman R."/>
        </authorList>
    </citation>
    <scope>NUCLEOTIDE SEQUENCE</scope>
</reference>
<dbReference type="AlphaFoldDB" id="A0A7M1ICQ8"/>
<accession>A0A7M1ICQ8</accession>
<dbReference type="GO" id="GO:0016651">
    <property type="term" value="F:oxidoreductase activity, acting on NAD(P)H"/>
    <property type="evidence" value="ECO:0007669"/>
    <property type="project" value="InterPro"/>
</dbReference>
<keyword evidence="8 16" id="KW-1278">Translocase</keyword>
<evidence type="ECO:0000256" key="11">
    <source>
        <dbReference type="ARBA" id="ARBA00023027"/>
    </source>
</evidence>
<dbReference type="GeneID" id="63367482"/>
<dbReference type="InterPro" id="IPR001133">
    <property type="entry name" value="NADH_UbQ_OxRdtase_chain4L/K"/>
</dbReference>
<dbReference type="RefSeq" id="YP_010026299.1">
    <property type="nucleotide sequence ID" value="NC_053747.1"/>
</dbReference>
<gene>
    <name evidence="17" type="primary">ND4L</name>
</gene>
<dbReference type="GO" id="GO:0008137">
    <property type="term" value="F:NADH dehydrogenase (ubiquinone) activity"/>
    <property type="evidence" value="ECO:0007669"/>
    <property type="project" value="UniProtKB-EC"/>
</dbReference>
<evidence type="ECO:0000256" key="2">
    <source>
        <dbReference type="ARBA" id="ARBA00010519"/>
    </source>
</evidence>
<evidence type="ECO:0000256" key="13">
    <source>
        <dbReference type="ARBA" id="ARBA00023128"/>
    </source>
</evidence>
<keyword evidence="7 16" id="KW-0812">Transmembrane</keyword>
<name>A0A7M1ICQ8_9CRUS</name>
<keyword evidence="11 16" id="KW-0520">NAD</keyword>
<dbReference type="EMBL" id="MN548772">
    <property type="protein sequence ID" value="QOQ37313.1"/>
    <property type="molecule type" value="Genomic_DNA"/>
</dbReference>
<evidence type="ECO:0000256" key="5">
    <source>
        <dbReference type="ARBA" id="ARBA00022448"/>
    </source>
</evidence>
<evidence type="ECO:0000256" key="7">
    <source>
        <dbReference type="ARBA" id="ARBA00022692"/>
    </source>
</evidence>
<comment type="subcellular location">
    <subcellularLocation>
        <location evidence="16">Mitochondrion inner membrane</location>
        <topology evidence="16">Multi-pass membrane protein</topology>
    </subcellularLocation>
    <subcellularLocation>
        <location evidence="1">Mitochondrion membrane</location>
        <topology evidence="1">Multi-pass membrane protein</topology>
    </subcellularLocation>
</comment>
<evidence type="ECO:0000256" key="10">
    <source>
        <dbReference type="ARBA" id="ARBA00022989"/>
    </source>
</evidence>
<dbReference type="GO" id="GO:0005743">
    <property type="term" value="C:mitochondrial inner membrane"/>
    <property type="evidence" value="ECO:0007669"/>
    <property type="project" value="UniProtKB-SubCell"/>
</dbReference>
<dbReference type="GO" id="GO:0030964">
    <property type="term" value="C:NADH dehydrogenase complex"/>
    <property type="evidence" value="ECO:0007669"/>
    <property type="project" value="TreeGrafter"/>
</dbReference>
<evidence type="ECO:0000313" key="17">
    <source>
        <dbReference type="EMBL" id="QOQ37313.1"/>
    </source>
</evidence>
<feature type="transmembrane region" description="Helical" evidence="16">
    <location>
        <begin position="56"/>
        <end position="82"/>
    </location>
</feature>
<organism evidence="17">
    <name type="scientific">Leptestheria brevirostris</name>
    <dbReference type="NCBI Taxonomy" id="2653809"/>
    <lineage>
        <taxon>Eukaryota</taxon>
        <taxon>Metazoa</taxon>
        <taxon>Ecdysozoa</taxon>
        <taxon>Arthropoda</taxon>
        <taxon>Crustacea</taxon>
        <taxon>Branchiopoda</taxon>
        <taxon>Diplostraca</taxon>
        <taxon>Spinicaudata</taxon>
        <taxon>Leptestheriidae</taxon>
        <taxon>Leptestheria</taxon>
    </lineage>
</organism>
<dbReference type="GO" id="GO:0042773">
    <property type="term" value="P:ATP synthesis coupled electron transport"/>
    <property type="evidence" value="ECO:0007669"/>
    <property type="project" value="UniProtKB-UniRule"/>
</dbReference>
<evidence type="ECO:0000256" key="16">
    <source>
        <dbReference type="RuleBase" id="RU004419"/>
    </source>
</evidence>
<keyword evidence="12 16" id="KW-0830">Ubiquinone</keyword>
<evidence type="ECO:0000256" key="14">
    <source>
        <dbReference type="ARBA" id="ARBA00023136"/>
    </source>
</evidence>
<comment type="catalytic activity">
    <reaction evidence="15 16">
        <text>a ubiquinone + NADH + 5 H(+)(in) = a ubiquinol + NAD(+) + 4 H(+)(out)</text>
        <dbReference type="Rhea" id="RHEA:29091"/>
        <dbReference type="Rhea" id="RHEA-COMP:9565"/>
        <dbReference type="Rhea" id="RHEA-COMP:9566"/>
        <dbReference type="ChEBI" id="CHEBI:15378"/>
        <dbReference type="ChEBI" id="CHEBI:16389"/>
        <dbReference type="ChEBI" id="CHEBI:17976"/>
        <dbReference type="ChEBI" id="CHEBI:57540"/>
        <dbReference type="ChEBI" id="CHEBI:57945"/>
        <dbReference type="EC" id="7.1.1.2"/>
    </reaction>
</comment>
<dbReference type="InterPro" id="IPR039428">
    <property type="entry name" value="NUOK/Mnh_C1-like"/>
</dbReference>
<evidence type="ECO:0000256" key="12">
    <source>
        <dbReference type="ARBA" id="ARBA00023075"/>
    </source>
</evidence>
<keyword evidence="6 16" id="KW-0679">Respiratory chain</keyword>
<keyword evidence="5 16" id="KW-0813">Transport</keyword>
<dbReference type="EC" id="7.1.1.2" evidence="3 16"/>
<dbReference type="PANTHER" id="PTHR11434:SF0">
    <property type="entry name" value="NADH-UBIQUINONE OXIDOREDUCTASE CHAIN 4L"/>
    <property type="match status" value="1"/>
</dbReference>
<evidence type="ECO:0000256" key="8">
    <source>
        <dbReference type="ARBA" id="ARBA00022967"/>
    </source>
</evidence>
<keyword evidence="16" id="KW-0999">Mitochondrion inner membrane</keyword>
<keyword evidence="14 16" id="KW-0472">Membrane</keyword>
<comment type="function">
    <text evidence="16">Core subunit of the mitochondrial membrane respiratory chain NADH dehydrogenase (Complex I) which catalyzes electron transfer from NADH through the respiratory chain, using ubiquinone as an electron acceptor.</text>
</comment>
<evidence type="ECO:0000256" key="1">
    <source>
        <dbReference type="ARBA" id="ARBA00004225"/>
    </source>
</evidence>
<sequence length="99" mass="10632">MYSQQSTVLMVPALGVLTSLYVFCSQRKHLIATLLSIEGMVISLFFIISVNSDSMSAVFTFVFLALAVCEAALGLSVLVAIVRTHSNDFVSSLGMAHTV</sequence>
<proteinExistence type="inferred from homology"/>
<evidence type="ECO:0000256" key="9">
    <source>
        <dbReference type="ARBA" id="ARBA00022982"/>
    </source>
</evidence>
<keyword evidence="13 16" id="KW-0496">Mitochondrion</keyword>
<dbReference type="Gene3D" id="1.10.287.3510">
    <property type="match status" value="1"/>
</dbReference>
<feature type="transmembrane region" description="Helical" evidence="16">
    <location>
        <begin position="6"/>
        <end position="23"/>
    </location>
</feature>
<comment type="similarity">
    <text evidence="2 16">Belongs to the complex I subunit 4L family.</text>
</comment>
<evidence type="ECO:0000256" key="15">
    <source>
        <dbReference type="ARBA" id="ARBA00049551"/>
    </source>
</evidence>
<evidence type="ECO:0000256" key="6">
    <source>
        <dbReference type="ARBA" id="ARBA00022660"/>
    </source>
</evidence>